<protein>
    <submittedName>
        <fullName evidence="2">Uncharacterized protein</fullName>
    </submittedName>
</protein>
<gene>
    <name evidence="2" type="ORF">EHS25_003155</name>
</gene>
<sequence length="567" mass="60895">MPKRKTNPCAPATNPCLSISSFDAALDLLACETFTRLDHLTCKFEAASGVRLDEGVVKTRWEEAVKRYWVMKGMDDLCCTAGASGSGGAVGANVAGSGGGAKRGLTAEDVLDGEVKMSEGPRGANGHLDRKDGTGRPLPEVHPGPGVVYGLTPEEEHEWRKWSPKVGDVVLVETAEDGTWPGKIIDKKTFFQGRSVPRGYHFFPVRIYNEDMPPTITIKSRLIPLHLRPNPPLLASTCLLSAYNHAANPTTFDMMAAARESLAAHNRTHPGVGDDADRARIKADKEAWNKVVNWVMNERRGEKIRTVNEAREKRLMELADSQSANRGDCPEADDFKEGTGDCEEDGWLAKKRRTLCPDTLPPTLSGGGTSSGGETDRSLPQTPWTRSESPVQSIFGPAATVPCNTPRRTGSPSLASYIRPSLSTPQRPLSPRRLAAEKRRSGIFTGVGEYSPRAGRGGTYTPPRILPSGDETAPSTGSPAPSGSFDFVSPLGPVRLGKLADTPSGPGLTRKGSLDVVKEEEEDVDGWTVVGKKGRERRAGSAPCADKSDMDVAVNGSVEVGEESMEL</sequence>
<dbReference type="OrthoDB" id="2562734at2759"/>
<dbReference type="Proteomes" id="UP000279259">
    <property type="component" value="Unassembled WGS sequence"/>
</dbReference>
<feature type="region of interest" description="Disordered" evidence="1">
    <location>
        <begin position="116"/>
        <end position="146"/>
    </location>
</feature>
<reference evidence="2 3" key="1">
    <citation type="submission" date="2018-11" db="EMBL/GenBank/DDBJ databases">
        <title>Genome sequence of Saitozyma podzolica DSM 27192.</title>
        <authorList>
            <person name="Aliyu H."/>
            <person name="Gorte O."/>
            <person name="Ochsenreither K."/>
        </authorList>
    </citation>
    <scope>NUCLEOTIDE SEQUENCE [LARGE SCALE GENOMIC DNA]</scope>
    <source>
        <strain evidence="2 3">DSM 27192</strain>
    </source>
</reference>
<proteinExistence type="predicted"/>
<comment type="caution">
    <text evidence="2">The sequence shown here is derived from an EMBL/GenBank/DDBJ whole genome shotgun (WGS) entry which is preliminary data.</text>
</comment>
<feature type="compositionally biased region" description="Low complexity" evidence="1">
    <location>
        <begin position="472"/>
        <end position="484"/>
    </location>
</feature>
<feature type="region of interest" description="Disordered" evidence="1">
    <location>
        <begin position="321"/>
        <end position="341"/>
    </location>
</feature>
<dbReference type="EMBL" id="RSCD01000017">
    <property type="protein sequence ID" value="RSH87246.1"/>
    <property type="molecule type" value="Genomic_DNA"/>
</dbReference>
<feature type="compositionally biased region" description="Polar residues" evidence="1">
    <location>
        <begin position="378"/>
        <end position="392"/>
    </location>
</feature>
<evidence type="ECO:0000313" key="3">
    <source>
        <dbReference type="Proteomes" id="UP000279259"/>
    </source>
</evidence>
<accession>A0A427Y832</accession>
<evidence type="ECO:0000313" key="2">
    <source>
        <dbReference type="EMBL" id="RSH87246.1"/>
    </source>
</evidence>
<feature type="compositionally biased region" description="Polar residues" evidence="1">
    <location>
        <begin position="402"/>
        <end position="414"/>
    </location>
</feature>
<name>A0A427Y832_9TREE</name>
<feature type="region of interest" description="Disordered" evidence="1">
    <location>
        <begin position="446"/>
        <end position="517"/>
    </location>
</feature>
<evidence type="ECO:0000256" key="1">
    <source>
        <dbReference type="SAM" id="MobiDB-lite"/>
    </source>
</evidence>
<dbReference type="AlphaFoldDB" id="A0A427Y832"/>
<feature type="region of interest" description="Disordered" evidence="1">
    <location>
        <begin position="357"/>
        <end position="433"/>
    </location>
</feature>
<organism evidence="2 3">
    <name type="scientific">Saitozyma podzolica</name>
    <dbReference type="NCBI Taxonomy" id="1890683"/>
    <lineage>
        <taxon>Eukaryota</taxon>
        <taxon>Fungi</taxon>
        <taxon>Dikarya</taxon>
        <taxon>Basidiomycota</taxon>
        <taxon>Agaricomycotina</taxon>
        <taxon>Tremellomycetes</taxon>
        <taxon>Tremellales</taxon>
        <taxon>Trimorphomycetaceae</taxon>
        <taxon>Saitozyma</taxon>
    </lineage>
</organism>
<keyword evidence="3" id="KW-1185">Reference proteome</keyword>